<dbReference type="PANTHER" id="PTHR34482:SF36">
    <property type="entry name" value="RETROTRANSPOSON GAG DOMAIN-CONTAINING PROTEIN"/>
    <property type="match status" value="1"/>
</dbReference>
<dbReference type="InterPro" id="IPR005162">
    <property type="entry name" value="Retrotrans_gag_dom"/>
</dbReference>
<evidence type="ECO:0000259" key="3">
    <source>
        <dbReference type="PROSITE" id="PS50158"/>
    </source>
</evidence>
<dbReference type="PaxDb" id="3635-A0A1U8IAK8"/>
<dbReference type="Pfam" id="PF03732">
    <property type="entry name" value="Retrotrans_gag"/>
    <property type="match status" value="1"/>
</dbReference>
<feature type="region of interest" description="Disordered" evidence="2">
    <location>
        <begin position="193"/>
        <end position="231"/>
    </location>
</feature>
<feature type="region of interest" description="Disordered" evidence="2">
    <location>
        <begin position="1"/>
        <end position="22"/>
    </location>
</feature>
<feature type="compositionally biased region" description="Basic and acidic residues" evidence="2">
    <location>
        <begin position="1"/>
        <end position="14"/>
    </location>
</feature>
<reference evidence="4" key="1">
    <citation type="journal article" date="2020" name="Nat. Genet.">
        <title>Genomic diversifications of five Gossypium allopolyploid species and their impact on cotton improvement.</title>
        <authorList>
            <person name="Chen Z.J."/>
            <person name="Sreedasyam A."/>
            <person name="Ando A."/>
            <person name="Song Q."/>
            <person name="De Santiago L.M."/>
            <person name="Hulse-Kemp A.M."/>
            <person name="Ding M."/>
            <person name="Ye W."/>
            <person name="Kirkbride R.C."/>
            <person name="Jenkins J."/>
            <person name="Plott C."/>
            <person name="Lovell J."/>
            <person name="Lin Y.M."/>
            <person name="Vaughn R."/>
            <person name="Liu B."/>
            <person name="Simpson S."/>
            <person name="Scheffler B.E."/>
            <person name="Wen L."/>
            <person name="Saski C.A."/>
            <person name="Grover C.E."/>
            <person name="Hu G."/>
            <person name="Conover J.L."/>
            <person name="Carlson J.W."/>
            <person name="Shu S."/>
            <person name="Boston L.B."/>
            <person name="Williams M."/>
            <person name="Peterson D.G."/>
            <person name="McGee K."/>
            <person name="Jones D.C."/>
            <person name="Wendel J.F."/>
            <person name="Stelly D.M."/>
            <person name="Grimwood J."/>
            <person name="Schmutz J."/>
        </authorList>
    </citation>
    <scope>NUCLEOTIDE SEQUENCE [LARGE SCALE GENOMIC DNA]</scope>
    <source>
        <strain evidence="4">cv. TM-1</strain>
    </source>
</reference>
<proteinExistence type="predicted"/>
<dbReference type="InterPro" id="IPR001878">
    <property type="entry name" value="Znf_CCHC"/>
</dbReference>
<dbReference type="SMART" id="SM00343">
    <property type="entry name" value="ZnF_C2HC"/>
    <property type="match status" value="1"/>
</dbReference>
<dbReference type="GO" id="GO:0008270">
    <property type="term" value="F:zinc ion binding"/>
    <property type="evidence" value="ECO:0007669"/>
    <property type="project" value="UniProtKB-KW"/>
</dbReference>
<sequence>MSGRPERTEQEEVNSRVQASKQGTSSDIPIFMMRERELKNMIYRVMNQWKFGAEEFQRRSDDDPVKVEYWLQSLVRIFKQMACCPKDYLRCVVSLLKEEAYNWWKTMEAVVPAKKFTWEFFQNEFKKKYAEKRYLDKKKREFLDLRQGNKSVAEYEREFVNLSKYAPDIVPTEEEMYRAQKLEEVYNRKMQRDRKNNESFKRGASKSFSDLPVKKSREEISRTTSVPGRLGRGISRQSDFRVFDRPVASVSNVQNTPRPKSQYCRRYHFGECRTKMGACYKCRVTDHLIRDCPQLQKD</sequence>
<feature type="domain" description="CCHC-type" evidence="3">
    <location>
        <begin position="279"/>
        <end position="294"/>
    </location>
</feature>
<dbReference type="RefSeq" id="XP_016675152.1">
    <property type="nucleotide sequence ID" value="XM_016819663.1"/>
</dbReference>
<gene>
    <name evidence="5" type="primary">LOC107894383</name>
</gene>
<dbReference type="Pfam" id="PF00098">
    <property type="entry name" value="zf-CCHC"/>
    <property type="match status" value="1"/>
</dbReference>
<reference evidence="5" key="2">
    <citation type="submission" date="2025-08" db="UniProtKB">
        <authorList>
            <consortium name="RefSeq"/>
        </authorList>
    </citation>
    <scope>IDENTIFICATION</scope>
</reference>
<dbReference type="PANTHER" id="PTHR34482">
    <property type="entry name" value="DNA DAMAGE-INDUCIBLE PROTEIN 1-LIKE"/>
    <property type="match status" value="1"/>
</dbReference>
<dbReference type="GO" id="GO:0003676">
    <property type="term" value="F:nucleic acid binding"/>
    <property type="evidence" value="ECO:0007669"/>
    <property type="project" value="InterPro"/>
</dbReference>
<evidence type="ECO:0000313" key="4">
    <source>
        <dbReference type="Proteomes" id="UP000818029"/>
    </source>
</evidence>
<keyword evidence="1" id="KW-0862">Zinc</keyword>
<organism evidence="4 5">
    <name type="scientific">Gossypium hirsutum</name>
    <name type="common">Upland cotton</name>
    <name type="synonym">Gossypium mexicanum</name>
    <dbReference type="NCBI Taxonomy" id="3635"/>
    <lineage>
        <taxon>Eukaryota</taxon>
        <taxon>Viridiplantae</taxon>
        <taxon>Streptophyta</taxon>
        <taxon>Embryophyta</taxon>
        <taxon>Tracheophyta</taxon>
        <taxon>Spermatophyta</taxon>
        <taxon>Magnoliopsida</taxon>
        <taxon>eudicotyledons</taxon>
        <taxon>Gunneridae</taxon>
        <taxon>Pentapetalae</taxon>
        <taxon>rosids</taxon>
        <taxon>malvids</taxon>
        <taxon>Malvales</taxon>
        <taxon>Malvaceae</taxon>
        <taxon>Malvoideae</taxon>
        <taxon>Gossypium</taxon>
    </lineage>
</organism>
<keyword evidence="1" id="KW-0479">Metal-binding</keyword>
<dbReference type="KEGG" id="ghi:107894383"/>
<evidence type="ECO:0000256" key="2">
    <source>
        <dbReference type="SAM" id="MobiDB-lite"/>
    </source>
</evidence>
<dbReference type="GeneID" id="107894383"/>
<evidence type="ECO:0000313" key="5">
    <source>
        <dbReference type="RefSeq" id="XP_016675152.1"/>
    </source>
</evidence>
<feature type="compositionally biased region" description="Basic and acidic residues" evidence="2">
    <location>
        <begin position="212"/>
        <end position="221"/>
    </location>
</feature>
<keyword evidence="1" id="KW-0863">Zinc-finger</keyword>
<accession>A0A1U8IAK8</accession>
<dbReference type="PROSITE" id="PS50158">
    <property type="entry name" value="ZF_CCHC"/>
    <property type="match status" value="1"/>
</dbReference>
<name>A0A1U8IAK8_GOSHI</name>
<dbReference type="Gene3D" id="4.10.60.10">
    <property type="entry name" value="Zinc finger, CCHC-type"/>
    <property type="match status" value="1"/>
</dbReference>
<protein>
    <recommendedName>
        <fullName evidence="3">CCHC-type domain-containing protein</fullName>
    </recommendedName>
</protein>
<dbReference type="AlphaFoldDB" id="A0A1U8IAK8"/>
<dbReference type="Proteomes" id="UP000818029">
    <property type="component" value="Chromosome A13"/>
</dbReference>
<evidence type="ECO:0000256" key="1">
    <source>
        <dbReference type="PROSITE-ProRule" id="PRU00047"/>
    </source>
</evidence>
<keyword evidence="4" id="KW-1185">Reference proteome</keyword>